<dbReference type="SMART" id="SM00526">
    <property type="entry name" value="H15"/>
    <property type="match status" value="1"/>
</dbReference>
<dbReference type="PROSITE" id="PS51504">
    <property type="entry name" value="H15"/>
    <property type="match status" value="1"/>
</dbReference>
<evidence type="ECO:0000256" key="4">
    <source>
        <dbReference type="RuleBase" id="RU003894"/>
    </source>
</evidence>
<gene>
    <name evidence="8" type="primary">LOC117647403</name>
</gene>
<protein>
    <submittedName>
        <fullName evidence="8">Histone H1.3-like</fullName>
    </submittedName>
</protein>
<keyword evidence="7" id="KW-1185">Reference proteome</keyword>
<dbReference type="KEGG" id="tpal:117647403"/>
<dbReference type="Pfam" id="PF00538">
    <property type="entry name" value="Linker_histone"/>
    <property type="match status" value="1"/>
</dbReference>
<organism evidence="8">
    <name type="scientific">Thrips palmi</name>
    <name type="common">Melon thrips</name>
    <dbReference type="NCBI Taxonomy" id="161013"/>
    <lineage>
        <taxon>Eukaryota</taxon>
        <taxon>Metazoa</taxon>
        <taxon>Ecdysozoa</taxon>
        <taxon>Arthropoda</taxon>
        <taxon>Hexapoda</taxon>
        <taxon>Insecta</taxon>
        <taxon>Pterygota</taxon>
        <taxon>Neoptera</taxon>
        <taxon>Paraneoptera</taxon>
        <taxon>Thysanoptera</taxon>
        <taxon>Terebrantia</taxon>
        <taxon>Thripoidea</taxon>
        <taxon>Thripidae</taxon>
        <taxon>Thrips</taxon>
    </lineage>
</organism>
<evidence type="ECO:0000256" key="1">
    <source>
        <dbReference type="ARBA" id="ARBA00002809"/>
    </source>
</evidence>
<dbReference type="GO" id="GO:0003677">
    <property type="term" value="F:DNA binding"/>
    <property type="evidence" value="ECO:0007669"/>
    <property type="project" value="UniProtKB-KW"/>
</dbReference>
<comment type="function">
    <text evidence="1">Histones H1 are necessary for the condensation of nucleosome chains into higher-order structures.</text>
</comment>
<dbReference type="GO" id="GO:0000786">
    <property type="term" value="C:nucleosome"/>
    <property type="evidence" value="ECO:0007669"/>
    <property type="project" value="InterPro"/>
</dbReference>
<dbReference type="InterPro" id="IPR036390">
    <property type="entry name" value="WH_DNA-bd_sf"/>
</dbReference>
<dbReference type="InterPro" id="IPR005818">
    <property type="entry name" value="Histone_H1/H5_H15"/>
</dbReference>
<comment type="subcellular location">
    <subcellularLocation>
        <location evidence="4">Nucleus</location>
    </subcellularLocation>
</comment>
<dbReference type="AlphaFoldDB" id="A0A6P8ZBD9"/>
<dbReference type="InterPro" id="IPR036388">
    <property type="entry name" value="WH-like_DNA-bd_sf"/>
</dbReference>
<dbReference type="GO" id="GO:0030527">
    <property type="term" value="F:structural constituent of chromatin"/>
    <property type="evidence" value="ECO:0007669"/>
    <property type="project" value="InterPro"/>
</dbReference>
<feature type="region of interest" description="Disordered" evidence="5">
    <location>
        <begin position="65"/>
        <end position="142"/>
    </location>
</feature>
<feature type="domain" description="H15" evidence="6">
    <location>
        <begin position="2"/>
        <end position="76"/>
    </location>
</feature>
<reference evidence="8" key="1">
    <citation type="submission" date="2025-08" db="UniProtKB">
        <authorList>
            <consortium name="RefSeq"/>
        </authorList>
    </citation>
    <scope>IDENTIFICATION</scope>
    <source>
        <tissue evidence="8">Total insect</tissue>
    </source>
</reference>
<dbReference type="Gene3D" id="1.10.10.10">
    <property type="entry name" value="Winged helix-like DNA-binding domain superfamily/Winged helix DNA-binding domain"/>
    <property type="match status" value="1"/>
</dbReference>
<keyword evidence="4" id="KW-0158">Chromosome</keyword>
<dbReference type="Proteomes" id="UP000515158">
    <property type="component" value="Unplaced"/>
</dbReference>
<sequence length="189" mass="20011">MEKASTADMVKDAIKTLGERTGSSLHNIKKYIEAVYKVDMRYRAPRIRKFLRSAVGDGVVVQTRGRGASGSFKLPPRQQSGASRGVPAVPARKAASASASSSTPLARAMAKARAAGAAGAKKATSRTTATARKASGTTVSTSASRVSARTMFEGKKLNKMEYTFEQSIYLSPVKESKQSATASATLQIY</sequence>
<dbReference type="SUPFAM" id="SSF46785">
    <property type="entry name" value="Winged helix' DNA-binding domain"/>
    <property type="match status" value="1"/>
</dbReference>
<proteinExistence type="inferred from homology"/>
<dbReference type="GO" id="GO:0005634">
    <property type="term" value="C:nucleus"/>
    <property type="evidence" value="ECO:0007669"/>
    <property type="project" value="UniProtKB-SubCell"/>
</dbReference>
<dbReference type="GeneID" id="117647403"/>
<dbReference type="PRINTS" id="PR00624">
    <property type="entry name" value="HISTONEH5"/>
</dbReference>
<keyword evidence="3 4" id="KW-0539">Nucleus</keyword>
<keyword evidence="2 4" id="KW-0238">DNA-binding</keyword>
<comment type="similarity">
    <text evidence="4">Belongs to the histone H1/H5 family.</text>
</comment>
<dbReference type="CDD" id="cd00073">
    <property type="entry name" value="H15"/>
    <property type="match status" value="1"/>
</dbReference>
<dbReference type="OrthoDB" id="8251629at2759"/>
<evidence type="ECO:0000313" key="7">
    <source>
        <dbReference type="Proteomes" id="UP000515158"/>
    </source>
</evidence>
<feature type="compositionally biased region" description="Low complexity" evidence="5">
    <location>
        <begin position="94"/>
        <end position="142"/>
    </location>
</feature>
<dbReference type="RefSeq" id="XP_034245022.1">
    <property type="nucleotide sequence ID" value="XM_034389131.1"/>
</dbReference>
<name>A0A6P8ZBD9_THRPL</name>
<dbReference type="GO" id="GO:0006334">
    <property type="term" value="P:nucleosome assembly"/>
    <property type="evidence" value="ECO:0007669"/>
    <property type="project" value="InterPro"/>
</dbReference>
<evidence type="ECO:0000256" key="2">
    <source>
        <dbReference type="ARBA" id="ARBA00023125"/>
    </source>
</evidence>
<evidence type="ECO:0000256" key="5">
    <source>
        <dbReference type="SAM" id="MobiDB-lite"/>
    </source>
</evidence>
<dbReference type="InterPro" id="IPR005819">
    <property type="entry name" value="H1/H5"/>
</dbReference>
<dbReference type="InParanoid" id="A0A6P8ZBD9"/>
<accession>A0A6P8ZBD9</accession>
<evidence type="ECO:0000313" key="8">
    <source>
        <dbReference type="RefSeq" id="XP_034245022.1"/>
    </source>
</evidence>
<evidence type="ECO:0000256" key="3">
    <source>
        <dbReference type="ARBA" id="ARBA00023242"/>
    </source>
</evidence>
<evidence type="ECO:0000259" key="6">
    <source>
        <dbReference type="PROSITE" id="PS51504"/>
    </source>
</evidence>